<evidence type="ECO:0000313" key="2">
    <source>
        <dbReference type="EMBL" id="VVC32628.1"/>
    </source>
</evidence>
<evidence type="ECO:0000313" key="3">
    <source>
        <dbReference type="Proteomes" id="UP000325440"/>
    </source>
</evidence>
<reference evidence="2 3" key="1">
    <citation type="submission" date="2019-08" db="EMBL/GenBank/DDBJ databases">
        <authorList>
            <person name="Alioto T."/>
            <person name="Alioto T."/>
            <person name="Gomez Garrido J."/>
        </authorList>
    </citation>
    <scope>NUCLEOTIDE SEQUENCE [LARGE SCALE GENOMIC DNA]</scope>
</reference>
<feature type="region of interest" description="Disordered" evidence="1">
    <location>
        <begin position="143"/>
        <end position="187"/>
    </location>
</feature>
<name>A0A5E4MMH6_9HEMI</name>
<proteinExistence type="predicted"/>
<evidence type="ECO:0000256" key="1">
    <source>
        <dbReference type="SAM" id="MobiDB-lite"/>
    </source>
</evidence>
<dbReference type="Proteomes" id="UP000325440">
    <property type="component" value="Unassembled WGS sequence"/>
</dbReference>
<keyword evidence="3" id="KW-1185">Reference proteome</keyword>
<dbReference type="AlphaFoldDB" id="A0A5E4MMH6"/>
<accession>A0A5E4MMH6</accession>
<sequence length="187" mass="20827">MANREPLTITKYAVHIGVSFAERRYAVALTPTDFTMNSERTGRSTEDGDGRRRHGPAGGDCNADTGADRTPTADLQPKKRGRFAANMAAYLHGPLPDNVTKKTKNATRYRRQKHADRYFKTLSQFHCRKSGRLESQNAYQLIPKSQPPLQPSSSNTDTRNPDFTAKNTRAGILNRLPIPSGETSKRP</sequence>
<dbReference type="EMBL" id="CABPRJ010000957">
    <property type="protein sequence ID" value="VVC32628.1"/>
    <property type="molecule type" value="Genomic_DNA"/>
</dbReference>
<protein>
    <submittedName>
        <fullName evidence="2">Uncharacterized protein</fullName>
    </submittedName>
</protein>
<organism evidence="2 3">
    <name type="scientific">Cinara cedri</name>
    <dbReference type="NCBI Taxonomy" id="506608"/>
    <lineage>
        <taxon>Eukaryota</taxon>
        <taxon>Metazoa</taxon>
        <taxon>Ecdysozoa</taxon>
        <taxon>Arthropoda</taxon>
        <taxon>Hexapoda</taxon>
        <taxon>Insecta</taxon>
        <taxon>Pterygota</taxon>
        <taxon>Neoptera</taxon>
        <taxon>Paraneoptera</taxon>
        <taxon>Hemiptera</taxon>
        <taxon>Sternorrhyncha</taxon>
        <taxon>Aphidomorpha</taxon>
        <taxon>Aphidoidea</taxon>
        <taxon>Aphididae</taxon>
        <taxon>Lachninae</taxon>
        <taxon>Cinara</taxon>
    </lineage>
</organism>
<gene>
    <name evidence="2" type="ORF">CINCED_3A020542</name>
</gene>
<feature type="compositionally biased region" description="Basic and acidic residues" evidence="1">
    <location>
        <begin position="40"/>
        <end position="50"/>
    </location>
</feature>
<feature type="region of interest" description="Disordered" evidence="1">
    <location>
        <begin position="36"/>
        <end position="75"/>
    </location>
</feature>